<keyword evidence="5" id="KW-0598">Phosphotransferase system</keyword>
<evidence type="ECO:0000313" key="9">
    <source>
        <dbReference type="Proteomes" id="UP000721415"/>
    </source>
</evidence>
<evidence type="ECO:0000256" key="5">
    <source>
        <dbReference type="ARBA" id="ARBA00022683"/>
    </source>
</evidence>
<dbReference type="PANTHER" id="PTHR45008:SF1">
    <property type="entry name" value="PTS SYSTEM GLUCOSE-SPECIFIC EIIA COMPONENT"/>
    <property type="match status" value="1"/>
</dbReference>
<dbReference type="Pfam" id="PF00358">
    <property type="entry name" value="PTS_EIIA_1"/>
    <property type="match status" value="1"/>
</dbReference>
<keyword evidence="4" id="KW-0808">Transferase</keyword>
<keyword evidence="6" id="KW-0418">Kinase</keyword>
<keyword evidence="3 8" id="KW-0762">Sugar transport</keyword>
<evidence type="ECO:0000259" key="7">
    <source>
        <dbReference type="PROSITE" id="PS51093"/>
    </source>
</evidence>
<keyword evidence="2" id="KW-0813">Transport</keyword>
<sequence length="168" mass="18524">MFGFFKKKDKKEDVMSKEITLHAVCDGEIVRIEDVEDQVFAQKMMGDGFAIKPSQSEIFSPVNGTIHNIFPTKHAFGITAGELEILLHMGIDTVSLEGKPFESVAKENDSVTPDTQLSKVNFEALEEAGKDNVMIIIFTNGSEVIDEFELTASGQVSQGQEIGRVVLR</sequence>
<evidence type="ECO:0000313" key="8">
    <source>
        <dbReference type="EMBL" id="MBG9985981.1"/>
    </source>
</evidence>
<dbReference type="InterPro" id="IPR050890">
    <property type="entry name" value="PTS_EIIA_component"/>
</dbReference>
<dbReference type="EMBL" id="JACBXQ010000002">
    <property type="protein sequence ID" value="MBG9985981.1"/>
    <property type="molecule type" value="Genomic_DNA"/>
</dbReference>
<name>A0ABS0LRK4_9LACT</name>
<evidence type="ECO:0000256" key="1">
    <source>
        <dbReference type="ARBA" id="ARBA00004496"/>
    </source>
</evidence>
<dbReference type="NCBIfam" id="TIGR00830">
    <property type="entry name" value="PTBA"/>
    <property type="match status" value="1"/>
</dbReference>
<dbReference type="InterPro" id="IPR001127">
    <property type="entry name" value="PTS_EIIA_1_perm"/>
</dbReference>
<evidence type="ECO:0000256" key="2">
    <source>
        <dbReference type="ARBA" id="ARBA00022448"/>
    </source>
</evidence>
<accession>A0ABS0LRK4</accession>
<dbReference type="SUPFAM" id="SSF51261">
    <property type="entry name" value="Duplicated hybrid motif"/>
    <property type="match status" value="1"/>
</dbReference>
<dbReference type="RefSeq" id="WP_197114902.1">
    <property type="nucleotide sequence ID" value="NZ_JACBXQ010000002.1"/>
</dbReference>
<keyword evidence="9" id="KW-1185">Reference proteome</keyword>
<dbReference type="Gene3D" id="2.70.70.10">
    <property type="entry name" value="Glucose Permease (Domain IIA)"/>
    <property type="match status" value="1"/>
</dbReference>
<comment type="caution">
    <text evidence="8">The sequence shown here is derived from an EMBL/GenBank/DDBJ whole genome shotgun (WGS) entry which is preliminary data.</text>
</comment>
<dbReference type="PROSITE" id="PS51093">
    <property type="entry name" value="PTS_EIIA_TYPE_1"/>
    <property type="match status" value="1"/>
</dbReference>
<protein>
    <submittedName>
        <fullName evidence="8">PTS glucose transporter subunit IIA</fullName>
    </submittedName>
</protein>
<organism evidence="8 9">
    <name type="scientific">Facklamia lactis</name>
    <dbReference type="NCBI Taxonomy" id="2749967"/>
    <lineage>
        <taxon>Bacteria</taxon>
        <taxon>Bacillati</taxon>
        <taxon>Bacillota</taxon>
        <taxon>Bacilli</taxon>
        <taxon>Lactobacillales</taxon>
        <taxon>Aerococcaceae</taxon>
        <taxon>Facklamia</taxon>
    </lineage>
</organism>
<reference evidence="8 9" key="1">
    <citation type="submission" date="2020-07" db="EMBL/GenBank/DDBJ databases">
        <title>Facklamia lactis sp. nov., isolated from raw milk.</title>
        <authorList>
            <person name="Doll E.V."/>
            <person name="Huptas C."/>
            <person name="Staib L."/>
            <person name="Wenning M."/>
            <person name="Scherer S."/>
        </authorList>
    </citation>
    <scope>NUCLEOTIDE SEQUENCE [LARGE SCALE GENOMIC DNA]</scope>
    <source>
        <strain evidence="8 9">DSM 111018</strain>
    </source>
</reference>
<evidence type="ECO:0000256" key="6">
    <source>
        <dbReference type="ARBA" id="ARBA00022777"/>
    </source>
</evidence>
<dbReference type="PANTHER" id="PTHR45008">
    <property type="entry name" value="PTS SYSTEM GLUCOSE-SPECIFIC EIIA COMPONENT"/>
    <property type="match status" value="1"/>
</dbReference>
<gene>
    <name evidence="8" type="ORF">HZY91_03620</name>
</gene>
<comment type="subcellular location">
    <subcellularLocation>
        <location evidence="1">Cytoplasm</location>
    </subcellularLocation>
</comment>
<dbReference type="Proteomes" id="UP000721415">
    <property type="component" value="Unassembled WGS sequence"/>
</dbReference>
<proteinExistence type="predicted"/>
<evidence type="ECO:0000256" key="3">
    <source>
        <dbReference type="ARBA" id="ARBA00022597"/>
    </source>
</evidence>
<feature type="domain" description="PTS EIIA type-1" evidence="7">
    <location>
        <begin position="37"/>
        <end position="140"/>
    </location>
</feature>
<evidence type="ECO:0000256" key="4">
    <source>
        <dbReference type="ARBA" id="ARBA00022679"/>
    </source>
</evidence>
<dbReference type="InterPro" id="IPR011055">
    <property type="entry name" value="Dup_hybrid_motif"/>
</dbReference>